<accession>F0V708</accession>
<dbReference type="GeneID" id="10322139"/>
<feature type="transmembrane region" description="Helical" evidence="2">
    <location>
        <begin position="6"/>
        <end position="24"/>
    </location>
</feature>
<dbReference type="RefSeq" id="YP_004286225.1">
    <property type="nucleotide sequence ID" value="NC_015208.1"/>
</dbReference>
<evidence type="ECO:0000256" key="2">
    <source>
        <dbReference type="SAM" id="Phobius"/>
    </source>
</evidence>
<dbReference type="KEGG" id="vg:10322139"/>
<dbReference type="Proteomes" id="UP000007493">
    <property type="component" value="Segment"/>
</dbReference>
<evidence type="ECO:0000313" key="3">
    <source>
        <dbReference type="EMBL" id="CBZ42020.1"/>
    </source>
</evidence>
<keyword evidence="2" id="KW-1133">Transmembrane helix</keyword>
<keyword evidence="2" id="KW-0812">Transmembrane</keyword>
<proteinExistence type="predicted"/>
<keyword evidence="4" id="KW-1185">Reference proteome</keyword>
<evidence type="ECO:0000313" key="4">
    <source>
        <dbReference type="Proteomes" id="UP000007493"/>
    </source>
</evidence>
<name>F0V708_9CAUD</name>
<keyword evidence="2" id="KW-0472">Membrane</keyword>
<sequence length="147" mass="16463">MKDTVLKALVVLGAVLSVYWMGVLKGEQNGATKALNDHVVELRRIEKERDDVQAELNQTARNWAEDQARSESTARGLADRLAESGIRLRVKTADATRAEVEGYNRGISDGKAELHRETSEALIRITQDADRHVQALQDTLKEVTRER</sequence>
<feature type="coiled-coil region" evidence="1">
    <location>
        <begin position="35"/>
        <end position="62"/>
    </location>
</feature>
<dbReference type="TCDB" id="1.M.1.2.2">
    <property type="family name" value="the rz/rz1 spanin1 (rz(1)) family"/>
</dbReference>
<reference evidence="3 4" key="1">
    <citation type="submission" date="2011-02" db="EMBL/GenBank/DDBJ databases">
        <authorList>
            <person name="Cornelissen A.A."/>
        </authorList>
    </citation>
    <scope>NUCLEOTIDE SEQUENCE [LARGE SCALE GENOMIC DNA]</scope>
</reference>
<keyword evidence="1" id="KW-0175">Coiled coil</keyword>
<reference evidence="3 4" key="2">
    <citation type="submission" date="2011-03" db="EMBL/GenBank/DDBJ databases">
        <title>The T7-Related Pseudomonas putida Phage phi15 Displays Virion-Associated Biofilm Eradication Properties.</title>
        <authorList>
            <person name="Cornelissen A."/>
            <person name="Ceyssens P.J."/>
            <person name="T'Syen J."/>
            <person name="Van Praet H."/>
        </authorList>
    </citation>
    <scope>NUCLEOTIDE SEQUENCE [LARGE SCALE GENOMIC DNA]</scope>
</reference>
<dbReference type="EMBL" id="FR823298">
    <property type="protein sequence ID" value="CBZ42020.1"/>
    <property type="molecule type" value="Genomic_DNA"/>
</dbReference>
<protein>
    <submittedName>
        <fullName evidence="3">Putative eRz homolog</fullName>
    </submittedName>
</protein>
<organism evidence="3 4">
    <name type="scientific">Pseudomonas phage phi15</name>
    <dbReference type="NCBI Taxonomy" id="988656"/>
    <lineage>
        <taxon>Viruses</taxon>
        <taxon>Duplodnaviria</taxon>
        <taxon>Heunggongvirae</taxon>
        <taxon>Uroviricota</taxon>
        <taxon>Caudoviricetes</taxon>
        <taxon>Autographivirales</taxon>
        <taxon>Autotranscriptaviridae</taxon>
        <taxon>Studiervirinae</taxon>
        <taxon>Troedvirus</taxon>
        <taxon>Troedvirus Phi15</taxon>
    </lineage>
</organism>
<evidence type="ECO:0000256" key="1">
    <source>
        <dbReference type="SAM" id="Coils"/>
    </source>
</evidence>
<dbReference type="OrthoDB" id="14583at10239"/>